<feature type="region of interest" description="Disordered" evidence="1">
    <location>
        <begin position="1"/>
        <end position="36"/>
    </location>
</feature>
<sequence length="142" mass="15958">MSDDQKPSAPEDRGPFYHGTKVDRRPGDLLDPGYRSNFGERRRANFVYLTATLDAATWGAELADGDGPGRIYVVEPTGAIEDDPNLTDKKFPGNPTRSYRTREPLRVVGEVHDWDPHPPEVLAEMRARVEELRRLGVEAIND</sequence>
<evidence type="ECO:0000259" key="2">
    <source>
        <dbReference type="Pfam" id="PF12120"/>
    </source>
</evidence>
<protein>
    <submittedName>
        <fullName evidence="3">Rifampin ADP-ribosylating transferase</fullName>
    </submittedName>
</protein>
<feature type="compositionally biased region" description="Basic and acidic residues" evidence="1">
    <location>
        <begin position="1"/>
        <end position="28"/>
    </location>
</feature>
<evidence type="ECO:0000313" key="4">
    <source>
        <dbReference type="Proteomes" id="UP000222106"/>
    </source>
</evidence>
<organism evidence="3 4">
    <name type="scientific">Georgenia soli</name>
    <dbReference type="NCBI Taxonomy" id="638953"/>
    <lineage>
        <taxon>Bacteria</taxon>
        <taxon>Bacillati</taxon>
        <taxon>Actinomycetota</taxon>
        <taxon>Actinomycetes</taxon>
        <taxon>Micrococcales</taxon>
        <taxon>Bogoriellaceae</taxon>
        <taxon>Georgenia</taxon>
    </lineage>
</organism>
<accession>A0A2A9EIP6</accession>
<dbReference type="GO" id="GO:0016740">
    <property type="term" value="F:transferase activity"/>
    <property type="evidence" value="ECO:0007669"/>
    <property type="project" value="UniProtKB-KW"/>
</dbReference>
<keyword evidence="4" id="KW-1185">Reference proteome</keyword>
<name>A0A2A9EIP6_9MICO</name>
<dbReference type="Gene3D" id="3.20.170.40">
    <property type="entry name" value="Rifampin ADP-ribosyltransferase domain"/>
    <property type="match status" value="1"/>
</dbReference>
<gene>
    <name evidence="3" type="ORF">ATJ97_0590</name>
</gene>
<dbReference type="InterPro" id="IPR038611">
    <property type="entry name" value="Arr_sf"/>
</dbReference>
<feature type="domain" description="Rifampin ADP-ribosyltransferase" evidence="2">
    <location>
        <begin position="16"/>
        <end position="114"/>
    </location>
</feature>
<dbReference type="Pfam" id="PF12120">
    <property type="entry name" value="Arr-ms"/>
    <property type="match status" value="1"/>
</dbReference>
<dbReference type="EMBL" id="PDJI01000004">
    <property type="protein sequence ID" value="PFG38120.1"/>
    <property type="molecule type" value="Genomic_DNA"/>
</dbReference>
<dbReference type="Proteomes" id="UP000222106">
    <property type="component" value="Unassembled WGS sequence"/>
</dbReference>
<evidence type="ECO:0000313" key="3">
    <source>
        <dbReference type="EMBL" id="PFG38120.1"/>
    </source>
</evidence>
<dbReference type="RefSeq" id="WP_245862049.1">
    <property type="nucleotide sequence ID" value="NZ_PDJI01000004.1"/>
</dbReference>
<comment type="caution">
    <text evidence="3">The sequence shown here is derived from an EMBL/GenBank/DDBJ whole genome shotgun (WGS) entry which is preliminary data.</text>
</comment>
<keyword evidence="3" id="KW-0808">Transferase</keyword>
<evidence type="ECO:0000256" key="1">
    <source>
        <dbReference type="SAM" id="MobiDB-lite"/>
    </source>
</evidence>
<dbReference type="InterPro" id="IPR021975">
    <property type="entry name" value="Rifampin_Arr"/>
</dbReference>
<dbReference type="NCBIfam" id="NF033144">
    <property type="entry name" value="rifampin_ARR"/>
    <property type="match status" value="1"/>
</dbReference>
<proteinExistence type="predicted"/>
<dbReference type="AlphaFoldDB" id="A0A2A9EIP6"/>
<reference evidence="3 4" key="1">
    <citation type="submission" date="2017-10" db="EMBL/GenBank/DDBJ databases">
        <title>Sequencing the genomes of 1000 actinobacteria strains.</title>
        <authorList>
            <person name="Klenk H.-P."/>
        </authorList>
    </citation>
    <scope>NUCLEOTIDE SEQUENCE [LARGE SCALE GENOMIC DNA]</scope>
    <source>
        <strain evidence="3 4">DSM 21838</strain>
    </source>
</reference>